<reference evidence="1" key="1">
    <citation type="submission" date="2020-08" db="EMBL/GenBank/DDBJ databases">
        <title>Ramlibacter sp. GTP1 16S ribosomal RNA gene genome sequencing and assembly.</title>
        <authorList>
            <person name="Kang M."/>
        </authorList>
    </citation>
    <scope>NUCLEOTIDE SEQUENCE</scope>
    <source>
        <strain evidence="1">GTP1</strain>
    </source>
</reference>
<name>A0A923MCQ0_9BURK</name>
<evidence type="ECO:0000313" key="1">
    <source>
        <dbReference type="EMBL" id="MBC5768342.1"/>
    </source>
</evidence>
<protein>
    <submittedName>
        <fullName evidence="1">BrnT family toxin</fullName>
    </submittedName>
</protein>
<dbReference type="EMBL" id="JACORU010000017">
    <property type="protein sequence ID" value="MBC5768342.1"/>
    <property type="molecule type" value="Genomic_DNA"/>
</dbReference>
<gene>
    <name evidence="1" type="ORF">H8R02_28035</name>
</gene>
<dbReference type="AlphaFoldDB" id="A0A923MCQ0"/>
<evidence type="ECO:0000313" key="2">
    <source>
        <dbReference type="Proteomes" id="UP000596827"/>
    </source>
</evidence>
<dbReference type="RefSeq" id="WP_187085005.1">
    <property type="nucleotide sequence ID" value="NZ_JACORU010000017.1"/>
</dbReference>
<dbReference type="InterPro" id="IPR007460">
    <property type="entry name" value="BrnT_toxin"/>
</dbReference>
<proteinExistence type="predicted"/>
<keyword evidence="2" id="KW-1185">Reference proteome</keyword>
<dbReference type="InterPro" id="IPR038573">
    <property type="entry name" value="BrnT_sf"/>
</dbReference>
<dbReference type="Gene3D" id="3.10.450.530">
    <property type="entry name" value="Ribonuclease toxin, BrnT, of type II toxin-antitoxin system"/>
    <property type="match status" value="1"/>
</dbReference>
<organism evidence="1 2">
    <name type="scientific">Ramlibacter albus</name>
    <dbReference type="NCBI Taxonomy" id="2079448"/>
    <lineage>
        <taxon>Bacteria</taxon>
        <taxon>Pseudomonadati</taxon>
        <taxon>Pseudomonadota</taxon>
        <taxon>Betaproteobacteria</taxon>
        <taxon>Burkholderiales</taxon>
        <taxon>Comamonadaceae</taxon>
        <taxon>Ramlibacter</taxon>
    </lineage>
</organism>
<dbReference type="Proteomes" id="UP000596827">
    <property type="component" value="Unassembled WGS sequence"/>
</dbReference>
<dbReference type="Pfam" id="PF04365">
    <property type="entry name" value="BrnT_toxin"/>
    <property type="match status" value="1"/>
</dbReference>
<accession>A0A923MCQ0</accession>
<comment type="caution">
    <text evidence="1">The sequence shown here is derived from an EMBL/GenBank/DDBJ whole genome shotgun (WGS) entry which is preliminary data.</text>
</comment>
<sequence length="91" mass="10384">MRVTYDPEKRECTLQERGLDFEDAKFVFSGATLEVEDTRKDYGEARIICFGYLAGRMVVVGYTPRGAVRHVFSMRKANAREQALVAPHLEI</sequence>